<evidence type="ECO:0008006" key="4">
    <source>
        <dbReference type="Google" id="ProtNLM"/>
    </source>
</evidence>
<dbReference type="GO" id="GO:0043195">
    <property type="term" value="C:terminal bouton"/>
    <property type="evidence" value="ECO:0007669"/>
    <property type="project" value="TreeGrafter"/>
</dbReference>
<evidence type="ECO:0000313" key="2">
    <source>
        <dbReference type="EMBL" id="CAG7822720.1"/>
    </source>
</evidence>
<feature type="region of interest" description="Disordered" evidence="1">
    <location>
        <begin position="181"/>
        <end position="388"/>
    </location>
</feature>
<gene>
    <name evidence="2" type="ORF">AFUS01_LOCUS32978</name>
</gene>
<dbReference type="GO" id="GO:0035249">
    <property type="term" value="P:synaptic transmission, glutamatergic"/>
    <property type="evidence" value="ECO:0007669"/>
    <property type="project" value="TreeGrafter"/>
</dbReference>
<protein>
    <recommendedName>
        <fullName evidence="4">C2 domain-containing protein</fullName>
    </recommendedName>
</protein>
<feature type="compositionally biased region" description="Polar residues" evidence="1">
    <location>
        <begin position="805"/>
        <end position="817"/>
    </location>
</feature>
<dbReference type="GO" id="GO:0005516">
    <property type="term" value="F:calmodulin binding"/>
    <property type="evidence" value="ECO:0007669"/>
    <property type="project" value="TreeGrafter"/>
</dbReference>
<feature type="compositionally biased region" description="Polar residues" evidence="1">
    <location>
        <begin position="574"/>
        <end position="587"/>
    </location>
</feature>
<dbReference type="Proteomes" id="UP000708208">
    <property type="component" value="Unassembled WGS sequence"/>
</dbReference>
<dbReference type="AlphaFoldDB" id="A0A8J2PUB0"/>
<dbReference type="PANTHER" id="PTHR10480">
    <property type="entry name" value="PROTEIN UNC-13 HOMOLOG"/>
    <property type="match status" value="1"/>
</dbReference>
<feature type="region of interest" description="Disordered" evidence="1">
    <location>
        <begin position="559"/>
        <end position="587"/>
    </location>
</feature>
<dbReference type="GO" id="GO:0019992">
    <property type="term" value="F:diacylglycerol binding"/>
    <property type="evidence" value="ECO:0007669"/>
    <property type="project" value="InterPro"/>
</dbReference>
<feature type="region of interest" description="Disordered" evidence="1">
    <location>
        <begin position="450"/>
        <end position="514"/>
    </location>
</feature>
<dbReference type="GO" id="GO:0031594">
    <property type="term" value="C:neuromuscular junction"/>
    <property type="evidence" value="ECO:0007669"/>
    <property type="project" value="TreeGrafter"/>
</dbReference>
<feature type="compositionally biased region" description="Basic and acidic residues" evidence="1">
    <location>
        <begin position="459"/>
        <end position="490"/>
    </location>
</feature>
<dbReference type="OrthoDB" id="5831756at2759"/>
<feature type="compositionally biased region" description="Basic residues" evidence="1">
    <location>
        <begin position="359"/>
        <end position="370"/>
    </location>
</feature>
<feature type="compositionally biased region" description="Polar residues" evidence="1">
    <location>
        <begin position="215"/>
        <end position="226"/>
    </location>
</feature>
<feature type="compositionally biased region" description="Basic and acidic residues" evidence="1">
    <location>
        <begin position="227"/>
        <end position="236"/>
    </location>
</feature>
<dbReference type="InterPro" id="IPR027080">
    <property type="entry name" value="Unc-13"/>
</dbReference>
<feature type="compositionally biased region" description="Low complexity" evidence="1">
    <location>
        <begin position="559"/>
        <end position="573"/>
    </location>
</feature>
<evidence type="ECO:0000313" key="3">
    <source>
        <dbReference type="Proteomes" id="UP000708208"/>
    </source>
</evidence>
<feature type="compositionally biased region" description="Polar residues" evidence="1">
    <location>
        <begin position="261"/>
        <end position="278"/>
    </location>
</feature>
<comment type="caution">
    <text evidence="2">The sequence shown here is derived from an EMBL/GenBank/DDBJ whole genome shotgun (WGS) entry which is preliminary data.</text>
</comment>
<organism evidence="2 3">
    <name type="scientific">Allacma fusca</name>
    <dbReference type="NCBI Taxonomy" id="39272"/>
    <lineage>
        <taxon>Eukaryota</taxon>
        <taxon>Metazoa</taxon>
        <taxon>Ecdysozoa</taxon>
        <taxon>Arthropoda</taxon>
        <taxon>Hexapoda</taxon>
        <taxon>Collembola</taxon>
        <taxon>Symphypleona</taxon>
        <taxon>Sminthuridae</taxon>
        <taxon>Allacma</taxon>
    </lineage>
</organism>
<dbReference type="EMBL" id="CAJVCH010527263">
    <property type="protein sequence ID" value="CAG7822720.1"/>
    <property type="molecule type" value="Genomic_DNA"/>
</dbReference>
<feature type="region of interest" description="Disordered" evidence="1">
    <location>
        <begin position="921"/>
        <end position="953"/>
    </location>
</feature>
<dbReference type="GO" id="GO:0042734">
    <property type="term" value="C:presynaptic membrane"/>
    <property type="evidence" value="ECO:0007669"/>
    <property type="project" value="TreeGrafter"/>
</dbReference>
<dbReference type="GO" id="GO:0017075">
    <property type="term" value="F:syntaxin-1 binding"/>
    <property type="evidence" value="ECO:0007669"/>
    <property type="project" value="TreeGrafter"/>
</dbReference>
<dbReference type="GO" id="GO:0098831">
    <property type="term" value="C:presynaptic active zone cytoplasmic component"/>
    <property type="evidence" value="ECO:0007669"/>
    <property type="project" value="TreeGrafter"/>
</dbReference>
<feature type="region of interest" description="Disordered" evidence="1">
    <location>
        <begin position="616"/>
        <end position="679"/>
    </location>
</feature>
<feature type="compositionally biased region" description="Polar residues" evidence="1">
    <location>
        <begin position="199"/>
        <end position="208"/>
    </location>
</feature>
<dbReference type="GO" id="GO:0016082">
    <property type="term" value="P:synaptic vesicle priming"/>
    <property type="evidence" value="ECO:0007669"/>
    <property type="project" value="TreeGrafter"/>
</dbReference>
<keyword evidence="3" id="KW-1185">Reference proteome</keyword>
<dbReference type="PANTHER" id="PTHR10480:SF12">
    <property type="entry name" value="UNC-13, ISOFORM E"/>
    <property type="match status" value="1"/>
</dbReference>
<accession>A0A8J2PUB0</accession>
<sequence length="1204" mass="137284">MFQKKTLAPKQSLTGLLLTELECGPTRGKKPVWTKFDFLTMIVPSEHASSKGNPEINNLDTGLLIEVWNKGLIWDKAVGYHWLHLRDIHHSNIASFEDEGAGQWLPLEAELVMRDGEVVGTKTPTGHLLLVDVRFELPLADLEGDEQVELQRKLEMLNSMLDQEARAEQARRQHQYYVQSGVSEDSDYTSDVNYPVGQHPNSSASQFLSAAHQLATPQRSLNSSRENSYEKDDDYRNNSQSSYLPPPSSQHRHRQLPKTHGLSSSQTQFLTAQSQSHQLHAPRSRHHQQQQYWDDGRESETDPLYYNSRPQSYKPHSTYRRHDSWNDGYSSYRKEDSYSRQYSDDYEEAQDYSQPAHNYAKRLKNNRRKTHSLERQDTLYHDDGQGDYHQDVLESNSRLYDNDRFSSTSYSYNDYYPNAQKDSVYDQYSQDYGDYGQDASYYGNDQATVPQAATSSRIDQYDEDNRYSYDNQDWSRKGGSRDHYSSKPYKELPQIPPQKQPSITKEEFPSDPQDYDTSYAGVTTMDDSFYDDQNYSTASTTTLKPQVAPVTAVPTVITQQPPQNTLQQSQSQSYEVESSNTYENQTSYENNWDYSGYYDETGNYIPYDPNSYYDESGNLVTCDPAEQQQDYSYYDDGTAQSTYSKTPAAPDPTSQTQRADTAGVAQMQSQHSEEQYDNMDYYYSGADQEEYDYDYYGYPAEDEKAQDVYEGDYSQDNTTGFTEKSSAVPTAVADQYTKPSQQSIKKTPLQSLQSQSSVEYNYAYQSAENLSSSLPYDDGASRAPTITTTTSTIVASEVERANSISRRASFRRQTSTRDYGLEGGPTTHSQSFDAPHPSEVPKTKPGEITQTFKNGIKVTVQESIDMGYSMSMEDEHYIPGQDNYDNWNHTYDHAPEDIYPERQPHPIREDSYDQYDPEVINEGGQESNAAGPVHMDSLESNTSEQGSRDPDEFEAQYWQKQKERIAKQATLTAQDSFSYDSYGMAKSSAPPFFEPVDLINAPNLAKNSVISNVIEGDAILSRRQSQEEWISSGSKKNSLELEREEWMSGLDRTGSQRSIKKDIGGINANIMNRQDSIALDSHPEEDEEYLLEHEEEDERAQRLLRKTSAELAGITSPTSKLAMLNEIQDDTMISLLDDGGERKSSLDVPTGKEKPLKSVSFDEEGPKVMIPERQTKGMTPREKWLWSMNRICSQLAVTVPFYHF</sequence>
<reference evidence="2" key="1">
    <citation type="submission" date="2021-06" db="EMBL/GenBank/DDBJ databases">
        <authorList>
            <person name="Hodson N. C."/>
            <person name="Mongue J. A."/>
            <person name="Jaron S. K."/>
        </authorList>
    </citation>
    <scope>NUCLEOTIDE SEQUENCE</scope>
</reference>
<dbReference type="GO" id="GO:0016081">
    <property type="term" value="P:synaptic vesicle docking"/>
    <property type="evidence" value="ECO:0007669"/>
    <property type="project" value="TreeGrafter"/>
</dbReference>
<evidence type="ECO:0000256" key="1">
    <source>
        <dbReference type="SAM" id="MobiDB-lite"/>
    </source>
</evidence>
<proteinExistence type="predicted"/>
<name>A0A8J2PUB0_9HEXA</name>
<dbReference type="GO" id="GO:0030672">
    <property type="term" value="C:synaptic vesicle membrane"/>
    <property type="evidence" value="ECO:0007669"/>
    <property type="project" value="TreeGrafter"/>
</dbReference>
<feature type="compositionally biased region" description="Basic and acidic residues" evidence="1">
    <location>
        <begin position="371"/>
        <end position="388"/>
    </location>
</feature>
<dbReference type="GO" id="GO:0099525">
    <property type="term" value="P:presynaptic dense core vesicle exocytosis"/>
    <property type="evidence" value="ECO:0007669"/>
    <property type="project" value="TreeGrafter"/>
</dbReference>
<dbReference type="GO" id="GO:0061789">
    <property type="term" value="P:dense core granule priming"/>
    <property type="evidence" value="ECO:0007669"/>
    <property type="project" value="TreeGrafter"/>
</dbReference>
<feature type="region of interest" description="Disordered" evidence="1">
    <location>
        <begin position="805"/>
        <end position="847"/>
    </location>
</feature>